<evidence type="ECO:0000256" key="1">
    <source>
        <dbReference type="SAM" id="SignalP"/>
    </source>
</evidence>
<dbReference type="AlphaFoldDB" id="A0A2V3PPR2"/>
<evidence type="ECO:0000313" key="3">
    <source>
        <dbReference type="Proteomes" id="UP000247973"/>
    </source>
</evidence>
<accession>A0A2V3PPR2</accession>
<keyword evidence="3" id="KW-1185">Reference proteome</keyword>
<protein>
    <submittedName>
        <fullName evidence="2">Uncharacterized protein</fullName>
    </submittedName>
</protein>
<feature type="signal peptide" evidence="1">
    <location>
        <begin position="1"/>
        <end position="20"/>
    </location>
</feature>
<dbReference type="OrthoDB" id="997002at2"/>
<comment type="caution">
    <text evidence="2">The sequence shown here is derived from an EMBL/GenBank/DDBJ whole genome shotgun (WGS) entry which is preliminary data.</text>
</comment>
<keyword evidence="1" id="KW-0732">Signal</keyword>
<feature type="chain" id="PRO_5016075220" evidence="1">
    <location>
        <begin position="21"/>
        <end position="199"/>
    </location>
</feature>
<dbReference type="Proteomes" id="UP000247973">
    <property type="component" value="Unassembled WGS sequence"/>
</dbReference>
<evidence type="ECO:0000313" key="2">
    <source>
        <dbReference type="EMBL" id="PXV63367.1"/>
    </source>
</evidence>
<gene>
    <name evidence="2" type="ORF">CLV62_11484</name>
</gene>
<proteinExistence type="predicted"/>
<reference evidence="2 3" key="1">
    <citation type="submission" date="2018-03" db="EMBL/GenBank/DDBJ databases">
        <title>Genomic Encyclopedia of Archaeal and Bacterial Type Strains, Phase II (KMG-II): from individual species to whole genera.</title>
        <authorList>
            <person name="Goeker M."/>
        </authorList>
    </citation>
    <scope>NUCLEOTIDE SEQUENCE [LARGE SCALE GENOMIC DNA]</scope>
    <source>
        <strain evidence="2 3">DSM 100214</strain>
    </source>
</reference>
<sequence>MKKSILTCILFALCLVNLQAQVGINTSTPNPSAALDVVSPNDNQGVLIPRMTTAQKIAISNPAPGLLVYDTTSKCISQNAGTGASPIWVCLSQKDNQSGFFYMPSIAVDASTIGVVATPLDLYAEYKKQFSNVASTARSVGSPASIPYFPAATDLYYYITYYDDTTLKINSISADGKVSYQILQEADYKSFMNIVFVVK</sequence>
<dbReference type="RefSeq" id="WP_110311009.1">
    <property type="nucleotide sequence ID" value="NZ_QICL01000014.1"/>
</dbReference>
<organism evidence="2 3">
    <name type="scientific">Dysgonomonas alginatilytica</name>
    <dbReference type="NCBI Taxonomy" id="1605892"/>
    <lineage>
        <taxon>Bacteria</taxon>
        <taxon>Pseudomonadati</taxon>
        <taxon>Bacteroidota</taxon>
        <taxon>Bacteroidia</taxon>
        <taxon>Bacteroidales</taxon>
        <taxon>Dysgonomonadaceae</taxon>
        <taxon>Dysgonomonas</taxon>
    </lineage>
</organism>
<name>A0A2V3PPR2_9BACT</name>
<dbReference type="EMBL" id="QICL01000014">
    <property type="protein sequence ID" value="PXV63367.1"/>
    <property type="molecule type" value="Genomic_DNA"/>
</dbReference>